<name>A0A380AA30_9GAMM</name>
<dbReference type="AlphaFoldDB" id="A0A380AA30"/>
<dbReference type="Proteomes" id="UP000254069">
    <property type="component" value="Unassembled WGS sequence"/>
</dbReference>
<organism evidence="1 2">
    <name type="scientific">Shewanella algae</name>
    <dbReference type="NCBI Taxonomy" id="38313"/>
    <lineage>
        <taxon>Bacteria</taxon>
        <taxon>Pseudomonadati</taxon>
        <taxon>Pseudomonadota</taxon>
        <taxon>Gammaproteobacteria</taxon>
        <taxon>Alteromonadales</taxon>
        <taxon>Shewanellaceae</taxon>
        <taxon>Shewanella</taxon>
    </lineage>
</organism>
<reference evidence="1 2" key="1">
    <citation type="submission" date="2018-06" db="EMBL/GenBank/DDBJ databases">
        <authorList>
            <consortium name="Pathogen Informatics"/>
            <person name="Doyle S."/>
        </authorList>
    </citation>
    <scope>NUCLEOTIDE SEQUENCE [LARGE SCALE GENOMIC DNA]</scope>
    <source>
        <strain evidence="1 2">NCTC10738</strain>
    </source>
</reference>
<evidence type="ECO:0000313" key="2">
    <source>
        <dbReference type="Proteomes" id="UP000254069"/>
    </source>
</evidence>
<dbReference type="SUPFAM" id="SSF160930">
    <property type="entry name" value="FlhC-like"/>
    <property type="match status" value="1"/>
</dbReference>
<gene>
    <name evidence="1" type="ORF">NCTC10738_02540</name>
</gene>
<evidence type="ECO:0000313" key="1">
    <source>
        <dbReference type="EMBL" id="SUI77096.1"/>
    </source>
</evidence>
<protein>
    <recommendedName>
        <fullName evidence="3">Flagellar transcriptional regulator FlhC</fullName>
    </recommendedName>
</protein>
<sequence length="189" mass="21754">MRSNIFKPLPFLPVNHHLNRWAFGYYLVKRGFSNAIVQEETSFSYKQVRKVRSDLGVNERRGNCYGQDIMSSSDWIMYSMGVHVYCELCEKMTHIEAVVEAYDWLTRKTIAKSYDISGFYAACREISSGEAIFIECRHCYVEVFLGPGLRDKLVSRRCPACGHGDWEHPVSSRRIGHLASAKQVQQALF</sequence>
<evidence type="ECO:0008006" key="3">
    <source>
        <dbReference type="Google" id="ProtNLM"/>
    </source>
</evidence>
<keyword evidence="2" id="KW-1185">Reference proteome</keyword>
<dbReference type="EMBL" id="UGYO01000001">
    <property type="protein sequence ID" value="SUI77096.1"/>
    <property type="molecule type" value="Genomic_DNA"/>
</dbReference>
<proteinExistence type="predicted"/>
<dbReference type="RefSeq" id="WP_115390036.1">
    <property type="nucleotide sequence ID" value="NZ_JADZHC010000073.1"/>
</dbReference>
<accession>A0A380AA30</accession>